<dbReference type="EMBL" id="JABBCQ020000010">
    <property type="protein sequence ID" value="MBI1625445.1"/>
    <property type="molecule type" value="Genomic_DNA"/>
</dbReference>
<dbReference type="NCBIfam" id="NF004313">
    <property type="entry name" value="PRK05710.1-2"/>
    <property type="match status" value="1"/>
</dbReference>
<protein>
    <recommendedName>
        <fullName evidence="7">Glutamyl-Q tRNA(Asp) synthetase</fullName>
        <shortName evidence="7">Glu-Q-RSs</shortName>
        <ecNumber evidence="7">6.1.1.-</ecNumber>
    </recommendedName>
</protein>
<feature type="short sequence motif" description="'KMSKS' region" evidence="7">
    <location>
        <begin position="289"/>
        <end position="293"/>
    </location>
</feature>
<dbReference type="InterPro" id="IPR014729">
    <property type="entry name" value="Rossmann-like_a/b/a_fold"/>
</dbReference>
<evidence type="ECO:0000256" key="1">
    <source>
        <dbReference type="ARBA" id="ARBA00022598"/>
    </source>
</evidence>
<proteinExistence type="inferred from homology"/>
<feature type="binding site" evidence="7">
    <location>
        <position position="115"/>
    </location>
    <ligand>
        <name>Zn(2+)</name>
        <dbReference type="ChEBI" id="CHEBI:29105"/>
    </ligand>
</feature>
<keyword evidence="4 7" id="KW-0862">Zinc</keyword>
<keyword evidence="3 7" id="KW-0547">Nucleotide-binding</keyword>
<keyword evidence="8" id="KW-0648">Protein biosynthesis</keyword>
<dbReference type="InterPro" id="IPR020058">
    <property type="entry name" value="Glu/Gln-tRNA-synth_Ib_cat-dom"/>
</dbReference>
<dbReference type="Proteomes" id="UP000530032">
    <property type="component" value="Unassembled WGS sequence"/>
</dbReference>
<keyword evidence="1 7" id="KW-0436">Ligase</keyword>
<evidence type="ECO:0000256" key="7">
    <source>
        <dbReference type="HAMAP-Rule" id="MF_01428"/>
    </source>
</evidence>
<evidence type="ECO:0000259" key="9">
    <source>
        <dbReference type="Pfam" id="PF00749"/>
    </source>
</evidence>
<dbReference type="NCBIfam" id="TIGR03838">
    <property type="entry name" value="queuosine_YadB"/>
    <property type="match status" value="1"/>
</dbReference>
<feature type="binding site" evidence="7">
    <location>
        <position position="117"/>
    </location>
    <ligand>
        <name>Zn(2+)</name>
        <dbReference type="ChEBI" id="CHEBI:29105"/>
    </ligand>
</feature>
<sequence length="354" mass="38788">MTSAIALTFPSHSASSSGHYVGRFAPSPTGPLHAGSLVAALASWLDARAHQGQWLIRIEDIDPPRCQVGADQEILRQLAACGLHSDAPVVWQSQRHALYEQALQQLQNCQLAYPCGCTRKDIEAAWQAQGLTHERHVERPYPGTCRSGLHGKPARAWRFALEQQIADLHQYSPRALSNQAQAATQTIAIGQQQLECNAPVLHWLDRRLGAQQQNVQTSVGDFVLRRADGLWAYQLAVVVDDANQGITDVVRGEDLADNTPRQLLLQHALGLPQPRYLHTPLVFMESGEKLSKQHGAPAVDVSQPLRALSDAAIQLGLPQAPMTAPVHDESPASALPLALSFWVNCWRQTYNIAP</sequence>
<feature type="short sequence motif" description="'HIGH' region" evidence="7">
    <location>
        <begin position="26"/>
        <end position="36"/>
    </location>
</feature>
<evidence type="ECO:0000313" key="10">
    <source>
        <dbReference type="EMBL" id="MBI1625445.1"/>
    </source>
</evidence>
<keyword evidence="2 7" id="KW-0479">Metal-binding</keyword>
<accession>A0A843B7D4</accession>
<dbReference type="GO" id="GO:0006424">
    <property type="term" value="P:glutamyl-tRNA aminoacylation"/>
    <property type="evidence" value="ECO:0007669"/>
    <property type="project" value="InterPro"/>
</dbReference>
<dbReference type="NCBIfam" id="NF004315">
    <property type="entry name" value="PRK05710.1-4"/>
    <property type="match status" value="1"/>
</dbReference>
<comment type="cofactor">
    <cofactor evidence="7">
        <name>Zn(2+)</name>
        <dbReference type="ChEBI" id="CHEBI:29105"/>
    </cofactor>
    <text evidence="7">Binds 1 zinc ion per subunit.</text>
</comment>
<reference evidence="10" key="1">
    <citation type="submission" date="2020-12" db="EMBL/GenBank/DDBJ databases">
        <title>Comamonas sp. nov., isolated from stream water.</title>
        <authorList>
            <person name="Park K.-H."/>
        </authorList>
    </citation>
    <scope>NUCLEOTIDE SEQUENCE</scope>
    <source>
        <strain evidence="10">EJ-4</strain>
    </source>
</reference>
<comment type="similarity">
    <text evidence="7">Belongs to the class-I aminoacyl-tRNA synthetase family. GluQ subfamily.</text>
</comment>
<evidence type="ECO:0000256" key="2">
    <source>
        <dbReference type="ARBA" id="ARBA00022723"/>
    </source>
</evidence>
<organism evidence="10 11">
    <name type="scientific">Comamonas suwonensis</name>
    <dbReference type="NCBI Taxonomy" id="2606214"/>
    <lineage>
        <taxon>Bacteria</taxon>
        <taxon>Pseudomonadati</taxon>
        <taxon>Pseudomonadota</taxon>
        <taxon>Betaproteobacteria</taxon>
        <taxon>Burkholderiales</taxon>
        <taxon>Comamonadaceae</taxon>
        <taxon>Comamonas</taxon>
    </lineage>
</organism>
<feature type="binding site" evidence="7">
    <location>
        <position position="141"/>
    </location>
    <ligand>
        <name>Zn(2+)</name>
        <dbReference type="ChEBI" id="CHEBI:29105"/>
    </ligand>
</feature>
<dbReference type="HAMAP" id="MF_01428">
    <property type="entry name" value="Glu_Q_tRNA_synth"/>
    <property type="match status" value="1"/>
</dbReference>
<dbReference type="RefSeq" id="WP_198460605.1">
    <property type="nucleotide sequence ID" value="NZ_JABBCQ020000010.1"/>
</dbReference>
<feature type="domain" description="Glutamyl/glutaminyl-tRNA synthetase class Ib catalytic" evidence="9">
    <location>
        <begin position="23"/>
        <end position="130"/>
    </location>
</feature>
<evidence type="ECO:0000256" key="3">
    <source>
        <dbReference type="ARBA" id="ARBA00022741"/>
    </source>
</evidence>
<feature type="binding site" evidence="7">
    <location>
        <position position="251"/>
    </location>
    <ligand>
        <name>L-glutamate</name>
        <dbReference type="ChEBI" id="CHEBI:29985"/>
    </ligand>
</feature>
<name>A0A843B7D4_9BURK</name>
<evidence type="ECO:0000256" key="8">
    <source>
        <dbReference type="RuleBase" id="RU363037"/>
    </source>
</evidence>
<comment type="function">
    <text evidence="7">Catalyzes the tRNA-independent activation of glutamate in presence of ATP and the subsequent transfer of glutamate onto a tRNA(Asp). Glutamate is transferred on the 2-amino-5-(4,5-dihydroxy-2-cyclopenten-1-yl) moiety of the queuosine in the wobble position of the QUC anticodon.</text>
</comment>
<gene>
    <name evidence="10" type="primary">gluQRS</name>
    <name evidence="7" type="synonym">gluQ</name>
    <name evidence="10" type="ORF">HF327_013155</name>
</gene>
<evidence type="ECO:0000256" key="4">
    <source>
        <dbReference type="ARBA" id="ARBA00022833"/>
    </source>
</evidence>
<dbReference type="GO" id="GO:0005829">
    <property type="term" value="C:cytosol"/>
    <property type="evidence" value="ECO:0007669"/>
    <property type="project" value="TreeGrafter"/>
</dbReference>
<dbReference type="EC" id="6.1.1.-" evidence="7"/>
<feature type="binding site" evidence="7">
    <location>
        <position position="59"/>
    </location>
    <ligand>
        <name>L-glutamate</name>
        <dbReference type="ChEBI" id="CHEBI:29985"/>
    </ligand>
</feature>
<keyword evidence="11" id="KW-1185">Reference proteome</keyword>
<dbReference type="AlphaFoldDB" id="A0A843B7D4"/>
<dbReference type="PANTHER" id="PTHR43311">
    <property type="entry name" value="GLUTAMATE--TRNA LIGASE"/>
    <property type="match status" value="1"/>
</dbReference>
<evidence type="ECO:0000256" key="6">
    <source>
        <dbReference type="ARBA" id="ARBA00023146"/>
    </source>
</evidence>
<feature type="binding site" evidence="7">
    <location>
        <position position="233"/>
    </location>
    <ligand>
        <name>L-glutamate</name>
        <dbReference type="ChEBI" id="CHEBI:29985"/>
    </ligand>
</feature>
<dbReference type="InterPro" id="IPR000924">
    <property type="entry name" value="Glu/Gln-tRNA-synth"/>
</dbReference>
<dbReference type="InterPro" id="IPR049940">
    <property type="entry name" value="GluQ/Sye"/>
</dbReference>
<dbReference type="InterPro" id="IPR022380">
    <property type="entry name" value="Glu-Q_tRNA(Asp)_Synthase"/>
</dbReference>
<keyword evidence="5 7" id="KW-0067">ATP-binding</keyword>
<feature type="domain" description="Glutamyl/glutaminyl-tRNA synthetase class Ib catalytic" evidence="9">
    <location>
        <begin position="217"/>
        <end position="303"/>
    </location>
</feature>
<dbReference type="Pfam" id="PF00749">
    <property type="entry name" value="tRNA-synt_1c"/>
    <property type="match status" value="2"/>
</dbReference>
<dbReference type="GO" id="GO:0008270">
    <property type="term" value="F:zinc ion binding"/>
    <property type="evidence" value="ECO:0007669"/>
    <property type="project" value="UniProtKB-UniRule"/>
</dbReference>
<dbReference type="PRINTS" id="PR00987">
    <property type="entry name" value="TRNASYNTHGLU"/>
</dbReference>
<dbReference type="PANTHER" id="PTHR43311:SF1">
    <property type="entry name" value="GLUTAMYL-Q TRNA(ASP) SYNTHETASE"/>
    <property type="match status" value="1"/>
</dbReference>
<keyword evidence="6 7" id="KW-0030">Aminoacyl-tRNA synthetase</keyword>
<evidence type="ECO:0000313" key="11">
    <source>
        <dbReference type="Proteomes" id="UP000530032"/>
    </source>
</evidence>
<dbReference type="GO" id="GO:0005524">
    <property type="term" value="F:ATP binding"/>
    <property type="evidence" value="ECO:0007669"/>
    <property type="project" value="UniProtKB-KW"/>
</dbReference>
<comment type="caution">
    <text evidence="10">The sequence shown here is derived from an EMBL/GenBank/DDBJ whole genome shotgun (WGS) entry which is preliminary data.</text>
</comment>
<dbReference type="SUPFAM" id="SSF52374">
    <property type="entry name" value="Nucleotidylyl transferase"/>
    <property type="match status" value="1"/>
</dbReference>
<dbReference type="GO" id="GO:0004818">
    <property type="term" value="F:glutamate-tRNA ligase activity"/>
    <property type="evidence" value="ECO:0007669"/>
    <property type="project" value="TreeGrafter"/>
</dbReference>
<dbReference type="Gene3D" id="3.40.50.620">
    <property type="entry name" value="HUPs"/>
    <property type="match status" value="1"/>
</dbReference>
<feature type="binding site" evidence="7">
    <location>
        <position position="145"/>
    </location>
    <ligand>
        <name>Zn(2+)</name>
        <dbReference type="ChEBI" id="CHEBI:29105"/>
    </ligand>
</feature>
<dbReference type="GO" id="GO:0006400">
    <property type="term" value="P:tRNA modification"/>
    <property type="evidence" value="ECO:0007669"/>
    <property type="project" value="InterPro"/>
</dbReference>
<feature type="binding site" evidence="7">
    <location>
        <position position="292"/>
    </location>
    <ligand>
        <name>ATP</name>
        <dbReference type="ChEBI" id="CHEBI:30616"/>
    </ligand>
</feature>
<evidence type="ECO:0000256" key="5">
    <source>
        <dbReference type="ARBA" id="ARBA00022840"/>
    </source>
</evidence>
<feature type="binding site" evidence="7">
    <location>
        <begin position="23"/>
        <end position="27"/>
    </location>
    <ligand>
        <name>L-glutamate</name>
        <dbReference type="ChEBI" id="CHEBI:29985"/>
    </ligand>
</feature>